<dbReference type="AlphaFoldDB" id="A0A1H3NPH4"/>
<organism evidence="1 2">
    <name type="scientific">Citreimonas salinaria</name>
    <dbReference type="NCBI Taxonomy" id="321339"/>
    <lineage>
        <taxon>Bacteria</taxon>
        <taxon>Pseudomonadati</taxon>
        <taxon>Pseudomonadota</taxon>
        <taxon>Alphaproteobacteria</taxon>
        <taxon>Rhodobacterales</taxon>
        <taxon>Roseobacteraceae</taxon>
        <taxon>Citreimonas</taxon>
    </lineage>
</organism>
<protein>
    <submittedName>
        <fullName evidence="1">Uncharacterized protein</fullName>
    </submittedName>
</protein>
<reference evidence="1 2" key="1">
    <citation type="submission" date="2016-10" db="EMBL/GenBank/DDBJ databases">
        <authorList>
            <person name="de Groot N.N."/>
        </authorList>
    </citation>
    <scope>NUCLEOTIDE SEQUENCE [LARGE SCALE GENOMIC DNA]</scope>
    <source>
        <strain evidence="1 2">DSM 26880</strain>
    </source>
</reference>
<accession>A0A1H3NPH4</accession>
<gene>
    <name evidence="1" type="ORF">SAMN05444340_1281</name>
</gene>
<dbReference type="Proteomes" id="UP000199286">
    <property type="component" value="Unassembled WGS sequence"/>
</dbReference>
<dbReference type="EMBL" id="FNPF01000028">
    <property type="protein sequence ID" value="SDY90663.1"/>
    <property type="molecule type" value="Genomic_DNA"/>
</dbReference>
<sequence>MSDVEASFPLFCTVEGHEPYLDRLETAGREFLATMQDRQHSSPVPVSKNATIPDRLDHKHRQAVRIILHSLAYIASWPIIAQGGGTTRRQDYVAIPLAKDAFSPSGPYPHLSYSAFRRVFEAIKTVEVDGVPWIEVRNGFYDKASGRSGRTRIRANRPLLDWMTVHGLVFPWHPTGPKKRKQKPRPIVGVRLDDDEDTVVPVDRDLHVEEETIWSCPRFAGHSGSCGLSCDEVAWRAHLQP</sequence>
<dbReference type="OrthoDB" id="5287589at2"/>
<evidence type="ECO:0000313" key="1">
    <source>
        <dbReference type="EMBL" id="SDY90663.1"/>
    </source>
</evidence>
<dbReference type="RefSeq" id="WP_143042375.1">
    <property type="nucleotide sequence ID" value="NZ_FNPF01000028.1"/>
</dbReference>
<proteinExistence type="predicted"/>
<keyword evidence="2" id="KW-1185">Reference proteome</keyword>
<name>A0A1H3NPH4_9RHOB</name>
<evidence type="ECO:0000313" key="2">
    <source>
        <dbReference type="Proteomes" id="UP000199286"/>
    </source>
</evidence>